<dbReference type="Pfam" id="PF00561">
    <property type="entry name" value="Abhydrolase_1"/>
    <property type="match status" value="1"/>
</dbReference>
<dbReference type="SUPFAM" id="SSF53474">
    <property type="entry name" value="alpha/beta-Hydrolases"/>
    <property type="match status" value="1"/>
</dbReference>
<feature type="domain" description="AB hydrolase-1" evidence="5">
    <location>
        <begin position="209"/>
        <end position="262"/>
    </location>
</feature>
<name>A0ABV5ZSH0_9PSEU</name>
<keyword evidence="3" id="KW-1133">Transmembrane helix</keyword>
<dbReference type="Gene3D" id="3.40.50.1820">
    <property type="entry name" value="alpha/beta hydrolase"/>
    <property type="match status" value="1"/>
</dbReference>
<evidence type="ECO:0000313" key="7">
    <source>
        <dbReference type="EMBL" id="MFB9903163.1"/>
    </source>
</evidence>
<evidence type="ECO:0000259" key="6">
    <source>
        <dbReference type="Pfam" id="PF12146"/>
    </source>
</evidence>
<dbReference type="GO" id="GO:0016787">
    <property type="term" value="F:hydrolase activity"/>
    <property type="evidence" value="ECO:0007669"/>
    <property type="project" value="UniProtKB-KW"/>
</dbReference>
<dbReference type="Proteomes" id="UP001589693">
    <property type="component" value="Unassembled WGS sequence"/>
</dbReference>
<evidence type="ECO:0000256" key="3">
    <source>
        <dbReference type="SAM" id="Phobius"/>
    </source>
</evidence>
<feature type="domain" description="Serine aminopeptidase S33" evidence="6">
    <location>
        <begin position="57"/>
        <end position="167"/>
    </location>
</feature>
<feature type="transmembrane region" description="Helical" evidence="3">
    <location>
        <begin position="432"/>
        <end position="449"/>
    </location>
</feature>
<reference evidence="7 8" key="1">
    <citation type="submission" date="2024-09" db="EMBL/GenBank/DDBJ databases">
        <authorList>
            <person name="Sun Q."/>
            <person name="Mori K."/>
        </authorList>
    </citation>
    <scope>NUCLEOTIDE SEQUENCE [LARGE SCALE GENOMIC DNA]</scope>
    <source>
        <strain evidence="7 8">TBRC 7907</strain>
    </source>
</reference>
<feature type="transmembrane region" description="Helical" evidence="3">
    <location>
        <begin position="394"/>
        <end position="412"/>
    </location>
</feature>
<dbReference type="InterPro" id="IPR022742">
    <property type="entry name" value="Hydrolase_4"/>
</dbReference>
<feature type="chain" id="PRO_5046358491" evidence="4">
    <location>
        <begin position="28"/>
        <end position="452"/>
    </location>
</feature>
<protein>
    <submittedName>
        <fullName evidence="7">Alpha/beta hydrolase family protein</fullName>
        <ecNumber evidence="7">3.4.-.-</ecNumber>
    </submittedName>
</protein>
<keyword evidence="3" id="KW-0812">Transmembrane</keyword>
<organism evidence="7 8">
    <name type="scientific">Allokutzneria oryzae</name>
    <dbReference type="NCBI Taxonomy" id="1378989"/>
    <lineage>
        <taxon>Bacteria</taxon>
        <taxon>Bacillati</taxon>
        <taxon>Actinomycetota</taxon>
        <taxon>Actinomycetes</taxon>
        <taxon>Pseudonocardiales</taxon>
        <taxon>Pseudonocardiaceae</taxon>
        <taxon>Allokutzneria</taxon>
    </lineage>
</organism>
<dbReference type="EMBL" id="JBHLZU010000003">
    <property type="protein sequence ID" value="MFB9903163.1"/>
    <property type="molecule type" value="Genomic_DNA"/>
</dbReference>
<proteinExistence type="predicted"/>
<dbReference type="EC" id="3.4.-.-" evidence="7"/>
<dbReference type="InterPro" id="IPR053145">
    <property type="entry name" value="AB_hydrolase_Est10"/>
</dbReference>
<evidence type="ECO:0000259" key="5">
    <source>
        <dbReference type="Pfam" id="PF00561"/>
    </source>
</evidence>
<evidence type="ECO:0000256" key="4">
    <source>
        <dbReference type="SAM" id="SignalP"/>
    </source>
</evidence>
<dbReference type="InterPro" id="IPR002471">
    <property type="entry name" value="Pept_S9_AS"/>
</dbReference>
<accession>A0ABV5ZSH0</accession>
<sequence length="452" mass="48300">MLLQRKRAALIGLAVLALSTITPTAEAAEYTTSDVTFGISGQTTTGTVYAPPGSQRRPGVVLVHGSGSNTREQYRQFAEAFVAHGIVALVYDKRTVGYSQSQRDYSQLADDALAAFHVLRERPEVDPARAGLWGLSEGGWVAPLAASRSDDVAFLITVGANGGTPSRQQAWAVRERLVRMGVSGSMVDAIATNGMRQVVHNGMFPEADYDPVPVLRRLKQPTLGIWGGKDRLTPPGESLRVFQETVRHHTLRVFPDAEHAAHRTTTGFERLPELASGYAELVGSWVNGLPGSAATPSADPPPHQDTTAGPLRPLAGWETGQVQIAVLAVLLLAFLGYGLSGIVKRWRPKANGPAKWLAAGGLAVVLGWLVYAFMLLTNGRLPLGPLVFGRTLPWLGMQLLSVAVVVLLVLTALGTRRDLAEAGAGARVRRGILLAGGALFVPWAVYWGLLLP</sequence>
<evidence type="ECO:0000256" key="1">
    <source>
        <dbReference type="ARBA" id="ARBA00022801"/>
    </source>
</evidence>
<dbReference type="PANTHER" id="PTHR43265:SF1">
    <property type="entry name" value="ESTERASE ESTD"/>
    <property type="match status" value="1"/>
</dbReference>
<keyword evidence="1 7" id="KW-0378">Hydrolase</keyword>
<dbReference type="PANTHER" id="PTHR43265">
    <property type="entry name" value="ESTERASE ESTD"/>
    <property type="match status" value="1"/>
</dbReference>
<keyword evidence="3" id="KW-0472">Membrane</keyword>
<dbReference type="RefSeq" id="WP_377850297.1">
    <property type="nucleotide sequence ID" value="NZ_JBHLZU010000003.1"/>
</dbReference>
<feature type="transmembrane region" description="Helical" evidence="3">
    <location>
        <begin position="322"/>
        <end position="343"/>
    </location>
</feature>
<evidence type="ECO:0000256" key="2">
    <source>
        <dbReference type="SAM" id="MobiDB-lite"/>
    </source>
</evidence>
<feature type="signal peptide" evidence="4">
    <location>
        <begin position="1"/>
        <end position="27"/>
    </location>
</feature>
<dbReference type="Pfam" id="PF12146">
    <property type="entry name" value="Hydrolase_4"/>
    <property type="match status" value="1"/>
</dbReference>
<evidence type="ECO:0000313" key="8">
    <source>
        <dbReference type="Proteomes" id="UP001589693"/>
    </source>
</evidence>
<keyword evidence="8" id="KW-1185">Reference proteome</keyword>
<comment type="caution">
    <text evidence="7">The sequence shown here is derived from an EMBL/GenBank/DDBJ whole genome shotgun (WGS) entry which is preliminary data.</text>
</comment>
<gene>
    <name evidence="7" type="ORF">ACFFQA_04355</name>
</gene>
<feature type="region of interest" description="Disordered" evidence="2">
    <location>
        <begin position="291"/>
        <end position="310"/>
    </location>
</feature>
<dbReference type="PROSITE" id="PS00708">
    <property type="entry name" value="PRO_ENDOPEP_SER"/>
    <property type="match status" value="1"/>
</dbReference>
<dbReference type="InterPro" id="IPR029058">
    <property type="entry name" value="AB_hydrolase_fold"/>
</dbReference>
<keyword evidence="4" id="KW-0732">Signal</keyword>
<feature type="transmembrane region" description="Helical" evidence="3">
    <location>
        <begin position="355"/>
        <end position="374"/>
    </location>
</feature>
<dbReference type="InterPro" id="IPR000073">
    <property type="entry name" value="AB_hydrolase_1"/>
</dbReference>